<gene>
    <name evidence="1" type="ORF">N7449_011321</name>
</gene>
<dbReference type="AlphaFoldDB" id="A0A9W9IYP7"/>
<proteinExistence type="predicted"/>
<reference evidence="1" key="2">
    <citation type="journal article" date="2023" name="IMA Fungus">
        <title>Comparative genomic study of the Penicillium genus elucidates a diverse pangenome and 15 lateral gene transfer events.</title>
        <authorList>
            <person name="Petersen C."/>
            <person name="Sorensen T."/>
            <person name="Nielsen M.R."/>
            <person name="Sondergaard T.E."/>
            <person name="Sorensen J.L."/>
            <person name="Fitzpatrick D.A."/>
            <person name="Frisvad J.C."/>
            <person name="Nielsen K.L."/>
        </authorList>
    </citation>
    <scope>NUCLEOTIDE SEQUENCE</scope>
    <source>
        <strain evidence="1">IBT 20477</strain>
    </source>
</reference>
<protein>
    <submittedName>
        <fullName evidence="1">Uncharacterized protein</fullName>
    </submittedName>
</protein>
<organism evidence="1 2">
    <name type="scientific">Penicillium cf. viridicatum</name>
    <dbReference type="NCBI Taxonomy" id="2972119"/>
    <lineage>
        <taxon>Eukaryota</taxon>
        <taxon>Fungi</taxon>
        <taxon>Dikarya</taxon>
        <taxon>Ascomycota</taxon>
        <taxon>Pezizomycotina</taxon>
        <taxon>Eurotiomycetes</taxon>
        <taxon>Eurotiomycetidae</taxon>
        <taxon>Eurotiales</taxon>
        <taxon>Aspergillaceae</taxon>
        <taxon>Penicillium</taxon>
    </lineage>
</organism>
<dbReference type="Proteomes" id="UP001150942">
    <property type="component" value="Unassembled WGS sequence"/>
</dbReference>
<sequence>MHSSMCLPTSKQEVGELVYVRFALETLRTSLDSQRCRCGPRQKLLHEVEMRPFDEEQFGSYRTLAEERALAWAVKVTLPA</sequence>
<name>A0A9W9IYP7_9EURO</name>
<keyword evidence="2" id="KW-1185">Reference proteome</keyword>
<evidence type="ECO:0000313" key="2">
    <source>
        <dbReference type="Proteomes" id="UP001150942"/>
    </source>
</evidence>
<accession>A0A9W9IYP7</accession>
<dbReference type="EMBL" id="JAPQKQ010000008">
    <property type="protein sequence ID" value="KAJ5186557.1"/>
    <property type="molecule type" value="Genomic_DNA"/>
</dbReference>
<comment type="caution">
    <text evidence="1">The sequence shown here is derived from an EMBL/GenBank/DDBJ whole genome shotgun (WGS) entry which is preliminary data.</text>
</comment>
<reference evidence="1" key="1">
    <citation type="submission" date="2022-11" db="EMBL/GenBank/DDBJ databases">
        <authorList>
            <person name="Petersen C."/>
        </authorList>
    </citation>
    <scope>NUCLEOTIDE SEQUENCE</scope>
    <source>
        <strain evidence="1">IBT 20477</strain>
    </source>
</reference>
<evidence type="ECO:0000313" key="1">
    <source>
        <dbReference type="EMBL" id="KAJ5186557.1"/>
    </source>
</evidence>